<dbReference type="Proteomes" id="UP000499080">
    <property type="component" value="Unassembled WGS sequence"/>
</dbReference>
<evidence type="ECO:0000313" key="1">
    <source>
        <dbReference type="EMBL" id="GBN38575.1"/>
    </source>
</evidence>
<reference evidence="1 2" key="1">
    <citation type="journal article" date="2019" name="Sci. Rep.">
        <title>Orb-weaving spider Araneus ventricosus genome elucidates the spidroin gene catalogue.</title>
        <authorList>
            <person name="Kono N."/>
            <person name="Nakamura H."/>
            <person name="Ohtoshi R."/>
            <person name="Moran D.A.P."/>
            <person name="Shinohara A."/>
            <person name="Yoshida Y."/>
            <person name="Fujiwara M."/>
            <person name="Mori M."/>
            <person name="Tomita M."/>
            <person name="Arakawa K."/>
        </authorList>
    </citation>
    <scope>NUCLEOTIDE SEQUENCE [LARGE SCALE GENOMIC DNA]</scope>
</reference>
<dbReference type="EMBL" id="BGPR01009204">
    <property type="protein sequence ID" value="GBN38575.1"/>
    <property type="molecule type" value="Genomic_DNA"/>
</dbReference>
<comment type="caution">
    <text evidence="1">The sequence shown here is derived from an EMBL/GenBank/DDBJ whole genome shotgun (WGS) entry which is preliminary data.</text>
</comment>
<accession>A0A4Y2NGH4</accession>
<organism evidence="1 2">
    <name type="scientific">Araneus ventricosus</name>
    <name type="common">Orbweaver spider</name>
    <name type="synonym">Epeira ventricosa</name>
    <dbReference type="NCBI Taxonomy" id="182803"/>
    <lineage>
        <taxon>Eukaryota</taxon>
        <taxon>Metazoa</taxon>
        <taxon>Ecdysozoa</taxon>
        <taxon>Arthropoda</taxon>
        <taxon>Chelicerata</taxon>
        <taxon>Arachnida</taxon>
        <taxon>Araneae</taxon>
        <taxon>Araneomorphae</taxon>
        <taxon>Entelegynae</taxon>
        <taxon>Araneoidea</taxon>
        <taxon>Araneidae</taxon>
        <taxon>Araneus</taxon>
    </lineage>
</organism>
<name>A0A4Y2NGH4_ARAVE</name>
<gene>
    <name evidence="1" type="ORF">AVEN_106509_1</name>
</gene>
<dbReference type="AlphaFoldDB" id="A0A4Y2NGH4"/>
<sequence length="141" mass="16524">MKENLVLLIDAQRTPQNQIIGSWKDIWEQQTSNTLHEIHPCLKPLKLAGLNRRKEVRLSRLRIGHTRYTNEHLLRSETPSMCRQCQSLLTVKHILIECPSFNEHRLNRFGGNNINLKDLLEDNPHQNLFLFLADIRGDKLI</sequence>
<dbReference type="OrthoDB" id="6369833at2759"/>
<evidence type="ECO:0000313" key="2">
    <source>
        <dbReference type="Proteomes" id="UP000499080"/>
    </source>
</evidence>
<keyword evidence="2" id="KW-1185">Reference proteome</keyword>
<protein>
    <recommendedName>
        <fullName evidence="3">Reverse transcriptase zinc-binding domain-containing protein</fullName>
    </recommendedName>
</protein>
<proteinExistence type="predicted"/>
<evidence type="ECO:0008006" key="3">
    <source>
        <dbReference type="Google" id="ProtNLM"/>
    </source>
</evidence>